<keyword evidence="2" id="KW-1185">Reference proteome</keyword>
<reference evidence="2" key="1">
    <citation type="journal article" date="2025" name="Aquaculture">
        <title>Assessment of the bioflocculant production and safety properties of Metabacillus hrfriensis sp. nov. based on phenotypic and whole-genome sequencing analysis.</title>
        <authorList>
            <person name="Zhang R."/>
            <person name="Zhao Z."/>
            <person name="Luo L."/>
            <person name="Wang S."/>
            <person name="Guo K."/>
            <person name="Xu W."/>
        </authorList>
    </citation>
    <scope>NUCLEOTIDE SEQUENCE [LARGE SCALE GENOMIC DNA]</scope>
    <source>
        <strain evidence="2">CT-WN-B3</strain>
    </source>
</reference>
<dbReference type="Proteomes" id="UP001226091">
    <property type="component" value="Chromosome"/>
</dbReference>
<keyword evidence="1" id="KW-0378">Hydrolase</keyword>
<protein>
    <submittedName>
        <fullName evidence="1">Serine hydrolase</fullName>
    </submittedName>
</protein>
<dbReference type="EMBL" id="CP126116">
    <property type="protein sequence ID" value="WHZ56848.1"/>
    <property type="molecule type" value="Genomic_DNA"/>
</dbReference>
<name>A0ACD4R8P2_9BACI</name>
<organism evidence="1 2">
    <name type="scientific">Metabacillus hrfriensis</name>
    <dbReference type="NCBI Taxonomy" id="3048891"/>
    <lineage>
        <taxon>Bacteria</taxon>
        <taxon>Bacillati</taxon>
        <taxon>Bacillota</taxon>
        <taxon>Bacilli</taxon>
        <taxon>Bacillales</taxon>
        <taxon>Bacillaceae</taxon>
        <taxon>Metabacillus</taxon>
    </lineage>
</organism>
<evidence type="ECO:0000313" key="1">
    <source>
        <dbReference type="EMBL" id="WHZ56848.1"/>
    </source>
</evidence>
<accession>A0ACD4R8P2</accession>
<proteinExistence type="predicted"/>
<gene>
    <name evidence="1" type="ORF">QLQ22_19465</name>
</gene>
<sequence>MKKIGVYLIIIFLFIAPVSAGVSAKEKPGKLSYGNSKTEGMDPKILSEIDGAVYRAIEDGITPGAVVLIARNGKILKEQAYGDAQKYDMGNLLDHPRKMKKDYIFDLASVTKVMGTTQGIMKLEYENKLSLSDPAAKYIPEFGQNGKEHVTIADLLTHTSGLTPWYPTYLYARNSKEVLNYINKLPLEYETGTQRKYSDFSFMTLGFVIEKITNQPLDRYLENEIYKPLKMKNTMFTPDPKQKKKIAATSWGNPYEYKMIDDPDFGYDVEEDPDMFPYWRNYTLVGEVNDGNSFYGNGGVAGHAGLFSTAKDLAVLGQVMLNGGSYGKVEIYNQETVNTFTSDQAFGQGYGFEKAKNWYMGDQYSEKAFGHTGFTGTQVIIDPEYDLQIILLTNKQNNGQLPSGSYASTGPLSKKIANIVYSSINR</sequence>
<evidence type="ECO:0000313" key="2">
    <source>
        <dbReference type="Proteomes" id="UP001226091"/>
    </source>
</evidence>